<dbReference type="GO" id="GO:0005886">
    <property type="term" value="C:plasma membrane"/>
    <property type="evidence" value="ECO:0007669"/>
    <property type="project" value="UniProtKB-SubCell"/>
</dbReference>
<dbReference type="InterPro" id="IPR007168">
    <property type="entry name" value="Phageshock_PspC_N"/>
</dbReference>
<feature type="domain" description="Phage shock protein PspC N-terminal" evidence="7">
    <location>
        <begin position="7"/>
        <end position="65"/>
    </location>
</feature>
<evidence type="ECO:0000256" key="3">
    <source>
        <dbReference type="ARBA" id="ARBA00022692"/>
    </source>
</evidence>
<feature type="domain" description="LiaI-LiaF-like transmembrane region" evidence="8">
    <location>
        <begin position="114"/>
        <end position="156"/>
    </location>
</feature>
<evidence type="ECO:0000256" key="4">
    <source>
        <dbReference type="ARBA" id="ARBA00022989"/>
    </source>
</evidence>
<proteinExistence type="predicted"/>
<feature type="transmembrane region" description="Helical" evidence="6">
    <location>
        <begin position="141"/>
        <end position="160"/>
    </location>
</feature>
<organism evidence="9">
    <name type="scientific">uncultured Dehalococcoidia bacterium</name>
    <dbReference type="NCBI Taxonomy" id="498747"/>
    <lineage>
        <taxon>Bacteria</taxon>
        <taxon>Bacillati</taxon>
        <taxon>Chloroflexota</taxon>
        <taxon>Dehalococcoidia</taxon>
        <taxon>environmental samples</taxon>
    </lineage>
</organism>
<feature type="transmembrane region" description="Helical" evidence="6">
    <location>
        <begin position="114"/>
        <end position="135"/>
    </location>
</feature>
<protein>
    <recommendedName>
        <fullName evidence="10">Phage shock protein PspC N-terminal domain-containing protein</fullName>
    </recommendedName>
</protein>
<keyword evidence="3 6" id="KW-0812">Transmembrane</keyword>
<feature type="transmembrane region" description="Helical" evidence="6">
    <location>
        <begin position="34"/>
        <end position="64"/>
    </location>
</feature>
<comment type="subcellular location">
    <subcellularLocation>
        <location evidence="1">Cell membrane</location>
        <topology evidence="1">Single-pass membrane protein</topology>
    </subcellularLocation>
</comment>
<dbReference type="InterPro" id="IPR052027">
    <property type="entry name" value="PspC"/>
</dbReference>
<reference evidence="9" key="1">
    <citation type="submission" date="2020-10" db="EMBL/GenBank/DDBJ databases">
        <title>Diverse heliorhodopsins detected via functional metagenomics in peat lake Actinobacteria, Chloroflexi and Archaea.</title>
        <authorList>
            <person name="Chazan A."/>
            <person name="Rozenberg A."/>
            <person name="Tahan R."/>
            <person name="Mannen K."/>
            <person name="Nagata T."/>
            <person name="Yaish S."/>
            <person name="Larom S."/>
            <person name="Kandori H."/>
            <person name="Inoue K."/>
            <person name="Beja O."/>
            <person name="Pushkarev A."/>
        </authorList>
    </citation>
    <scope>NUCLEOTIDE SEQUENCE</scope>
</reference>
<evidence type="ECO:0000256" key="1">
    <source>
        <dbReference type="ARBA" id="ARBA00004162"/>
    </source>
</evidence>
<evidence type="ECO:0000256" key="2">
    <source>
        <dbReference type="ARBA" id="ARBA00022475"/>
    </source>
</evidence>
<dbReference type="PANTHER" id="PTHR33885:SF3">
    <property type="entry name" value="PHAGE SHOCK PROTEIN C"/>
    <property type="match status" value="1"/>
</dbReference>
<evidence type="ECO:0000256" key="5">
    <source>
        <dbReference type="ARBA" id="ARBA00023136"/>
    </source>
</evidence>
<evidence type="ECO:0000259" key="8">
    <source>
        <dbReference type="Pfam" id="PF18917"/>
    </source>
</evidence>
<dbReference type="Pfam" id="PF18917">
    <property type="entry name" value="LiaI-LiaF-like_TM1"/>
    <property type="match status" value="1"/>
</dbReference>
<keyword evidence="5 6" id="KW-0472">Membrane</keyword>
<dbReference type="EMBL" id="MW122882">
    <property type="protein sequence ID" value="QOV09065.1"/>
    <property type="molecule type" value="Genomic_DNA"/>
</dbReference>
<accession>A0A871XZA3</accession>
<evidence type="ECO:0008006" key="10">
    <source>
        <dbReference type="Google" id="ProtNLM"/>
    </source>
</evidence>
<keyword evidence="4 6" id="KW-1133">Transmembrane helix</keyword>
<dbReference type="AlphaFoldDB" id="A0A871XZA3"/>
<name>A0A871XZA3_9CHLR</name>
<gene>
    <name evidence="9" type="ORF">HULAa30F3_00018</name>
</gene>
<evidence type="ECO:0000259" key="7">
    <source>
        <dbReference type="Pfam" id="PF04024"/>
    </source>
</evidence>
<evidence type="ECO:0000256" key="6">
    <source>
        <dbReference type="SAM" id="Phobius"/>
    </source>
</evidence>
<evidence type="ECO:0000313" key="9">
    <source>
        <dbReference type="EMBL" id="QOV09065.1"/>
    </source>
</evidence>
<sequence length="162" mass="17615">MQQPTHKRLYRSNDDRILTGVCGGLAKYFNIDPVLIRVLTVLIALVTSGVGIIAYILLAIIVPVENSTAPTPRDVVRENAEDLKQTATKIGEEIKTAAENHHSSAQSANDRTGLIIGLALICIGVIALLATLGVFDVIKWFVLWPAILIIIGILILIGVWKR</sequence>
<dbReference type="Pfam" id="PF04024">
    <property type="entry name" value="PspC"/>
    <property type="match status" value="1"/>
</dbReference>
<keyword evidence="2" id="KW-1003">Cell membrane</keyword>
<dbReference type="InterPro" id="IPR043726">
    <property type="entry name" value="LiaI-LiaF-like_TM1"/>
</dbReference>
<dbReference type="PANTHER" id="PTHR33885">
    <property type="entry name" value="PHAGE SHOCK PROTEIN C"/>
    <property type="match status" value="1"/>
</dbReference>